<dbReference type="InterPro" id="IPR011324">
    <property type="entry name" value="Cytotoxic_necrot_fac-like_cat"/>
</dbReference>
<comment type="similarity">
    <text evidence="2 10">Belongs to the purine nucleoside phosphorylase YfiH/LACC1 family.</text>
</comment>
<dbReference type="RefSeq" id="WP_315575961.1">
    <property type="nucleotide sequence ID" value="NZ_JARDXH010000003.1"/>
</dbReference>
<gene>
    <name evidence="11" type="primary">pgeF</name>
    <name evidence="11" type="ORF">PQG45_01255</name>
</gene>
<comment type="catalytic activity">
    <reaction evidence="9">
        <text>S-methyl-5'-thioadenosine + phosphate = 5-(methylsulfanyl)-alpha-D-ribose 1-phosphate + adenine</text>
        <dbReference type="Rhea" id="RHEA:11852"/>
        <dbReference type="ChEBI" id="CHEBI:16708"/>
        <dbReference type="ChEBI" id="CHEBI:17509"/>
        <dbReference type="ChEBI" id="CHEBI:43474"/>
        <dbReference type="ChEBI" id="CHEBI:58533"/>
        <dbReference type="EC" id="2.4.2.28"/>
    </reaction>
    <physiologicalReaction direction="left-to-right" evidence="9">
        <dbReference type="Rhea" id="RHEA:11853"/>
    </physiologicalReaction>
</comment>
<organism evidence="11 12">
    <name type="scientific">Aquirufa regiilacus</name>
    <dbReference type="NCBI Taxonomy" id="3024868"/>
    <lineage>
        <taxon>Bacteria</taxon>
        <taxon>Pseudomonadati</taxon>
        <taxon>Bacteroidota</taxon>
        <taxon>Cytophagia</taxon>
        <taxon>Cytophagales</taxon>
        <taxon>Flectobacillaceae</taxon>
        <taxon>Aquirufa</taxon>
    </lineage>
</organism>
<dbReference type="InterPro" id="IPR038371">
    <property type="entry name" value="Cu_polyphenol_OxRdtase_sf"/>
</dbReference>
<evidence type="ECO:0000256" key="5">
    <source>
        <dbReference type="ARBA" id="ARBA00022801"/>
    </source>
</evidence>
<evidence type="ECO:0000256" key="4">
    <source>
        <dbReference type="ARBA" id="ARBA00022723"/>
    </source>
</evidence>
<evidence type="ECO:0000256" key="8">
    <source>
        <dbReference type="ARBA" id="ARBA00048968"/>
    </source>
</evidence>
<evidence type="ECO:0000313" key="12">
    <source>
        <dbReference type="Proteomes" id="UP001249959"/>
    </source>
</evidence>
<reference evidence="11 12" key="1">
    <citation type="submission" date="2023-09" db="EMBL/GenBank/DDBJ databases">
        <title>Aquirufa genomes.</title>
        <authorList>
            <person name="Pitt A."/>
        </authorList>
    </citation>
    <scope>NUCLEOTIDE SEQUENCE [LARGE SCALE GENOMIC DNA]</scope>
    <source>
        <strain evidence="11 12">LEOWEIH-7C</strain>
    </source>
</reference>
<evidence type="ECO:0000256" key="2">
    <source>
        <dbReference type="ARBA" id="ARBA00007353"/>
    </source>
</evidence>
<evidence type="ECO:0000256" key="3">
    <source>
        <dbReference type="ARBA" id="ARBA00022679"/>
    </source>
</evidence>
<dbReference type="PANTHER" id="PTHR30616:SF2">
    <property type="entry name" value="PURINE NUCLEOSIDE PHOSPHORYLASE LACC1"/>
    <property type="match status" value="1"/>
</dbReference>
<dbReference type="CDD" id="cd16833">
    <property type="entry name" value="YfiH"/>
    <property type="match status" value="1"/>
</dbReference>
<dbReference type="EMBL" id="JAVNWW010000001">
    <property type="protein sequence ID" value="MDU0807656.1"/>
    <property type="molecule type" value="Genomic_DNA"/>
</dbReference>
<evidence type="ECO:0000256" key="7">
    <source>
        <dbReference type="ARBA" id="ARBA00047989"/>
    </source>
</evidence>
<comment type="catalytic activity">
    <reaction evidence="7">
        <text>adenosine + H2O + H(+) = inosine + NH4(+)</text>
        <dbReference type="Rhea" id="RHEA:24408"/>
        <dbReference type="ChEBI" id="CHEBI:15377"/>
        <dbReference type="ChEBI" id="CHEBI:15378"/>
        <dbReference type="ChEBI" id="CHEBI:16335"/>
        <dbReference type="ChEBI" id="CHEBI:17596"/>
        <dbReference type="ChEBI" id="CHEBI:28938"/>
        <dbReference type="EC" id="3.5.4.4"/>
    </reaction>
    <physiologicalReaction direction="left-to-right" evidence="7">
        <dbReference type="Rhea" id="RHEA:24409"/>
    </physiologicalReaction>
</comment>
<keyword evidence="4" id="KW-0479">Metal-binding</keyword>
<name>A0ABU3TP83_9BACT</name>
<keyword evidence="5" id="KW-0378">Hydrolase</keyword>
<keyword evidence="3" id="KW-0808">Transferase</keyword>
<keyword evidence="6" id="KW-0862">Zinc</keyword>
<comment type="caution">
    <text evidence="11">The sequence shown here is derived from an EMBL/GenBank/DDBJ whole genome shotgun (WGS) entry which is preliminary data.</text>
</comment>
<evidence type="ECO:0000256" key="10">
    <source>
        <dbReference type="RuleBase" id="RU361274"/>
    </source>
</evidence>
<keyword evidence="12" id="KW-1185">Reference proteome</keyword>
<dbReference type="PANTHER" id="PTHR30616">
    <property type="entry name" value="UNCHARACTERIZED PROTEIN YFIH"/>
    <property type="match status" value="1"/>
</dbReference>
<evidence type="ECO:0000256" key="1">
    <source>
        <dbReference type="ARBA" id="ARBA00000553"/>
    </source>
</evidence>
<accession>A0ABU3TP83</accession>
<dbReference type="Gene3D" id="3.60.140.10">
    <property type="entry name" value="CNF1/YfiH-like putative cysteine hydrolases"/>
    <property type="match status" value="1"/>
</dbReference>
<dbReference type="InterPro" id="IPR003730">
    <property type="entry name" value="Cu_polyphenol_OxRdtase"/>
</dbReference>
<sequence>MTHSRVVRPQIFSHIPQLMAGISTRHGGVSSQAFQSLNLGVHTDDDPSAITQNLLLFCSDLGIDPESLARSYQVHGSEIWTSVAPGYESGYDAIVSTTPGIFAGVGIADCCPILLADPVRKTAAAIHAGWKGTVAQIVSKTASAMIAGGSNPSDILAYIGPCISLAHFEVGDEVAEQFELKEQRGARWHVDLKATNAAQLHALGVTQIEISDYCTVENNDVFYSHRKEQGITGRMLAVIGFQRRG</sequence>
<proteinExistence type="inferred from homology"/>
<comment type="catalytic activity">
    <reaction evidence="8">
        <text>adenosine + phosphate = alpha-D-ribose 1-phosphate + adenine</text>
        <dbReference type="Rhea" id="RHEA:27642"/>
        <dbReference type="ChEBI" id="CHEBI:16335"/>
        <dbReference type="ChEBI" id="CHEBI:16708"/>
        <dbReference type="ChEBI" id="CHEBI:43474"/>
        <dbReference type="ChEBI" id="CHEBI:57720"/>
        <dbReference type="EC" id="2.4.2.1"/>
    </reaction>
    <physiologicalReaction direction="left-to-right" evidence="8">
        <dbReference type="Rhea" id="RHEA:27643"/>
    </physiologicalReaction>
</comment>
<protein>
    <recommendedName>
        <fullName evidence="10">Purine nucleoside phosphorylase</fullName>
    </recommendedName>
</protein>
<comment type="catalytic activity">
    <reaction evidence="1">
        <text>inosine + phosphate = alpha-D-ribose 1-phosphate + hypoxanthine</text>
        <dbReference type="Rhea" id="RHEA:27646"/>
        <dbReference type="ChEBI" id="CHEBI:17368"/>
        <dbReference type="ChEBI" id="CHEBI:17596"/>
        <dbReference type="ChEBI" id="CHEBI:43474"/>
        <dbReference type="ChEBI" id="CHEBI:57720"/>
        <dbReference type="EC" id="2.4.2.1"/>
    </reaction>
    <physiologicalReaction direction="left-to-right" evidence="1">
        <dbReference type="Rhea" id="RHEA:27647"/>
    </physiologicalReaction>
</comment>
<evidence type="ECO:0000256" key="9">
    <source>
        <dbReference type="ARBA" id="ARBA00049893"/>
    </source>
</evidence>
<dbReference type="Pfam" id="PF02578">
    <property type="entry name" value="Cu-oxidase_4"/>
    <property type="match status" value="1"/>
</dbReference>
<evidence type="ECO:0000256" key="6">
    <source>
        <dbReference type="ARBA" id="ARBA00022833"/>
    </source>
</evidence>
<dbReference type="Proteomes" id="UP001249959">
    <property type="component" value="Unassembled WGS sequence"/>
</dbReference>
<dbReference type="NCBIfam" id="TIGR00726">
    <property type="entry name" value="peptidoglycan editing factor PgeF"/>
    <property type="match status" value="1"/>
</dbReference>
<dbReference type="SUPFAM" id="SSF64438">
    <property type="entry name" value="CNF1/YfiH-like putative cysteine hydrolases"/>
    <property type="match status" value="1"/>
</dbReference>
<evidence type="ECO:0000313" key="11">
    <source>
        <dbReference type="EMBL" id="MDU0807656.1"/>
    </source>
</evidence>